<evidence type="ECO:0000259" key="2">
    <source>
        <dbReference type="Pfam" id="PF20703"/>
    </source>
</evidence>
<feature type="domain" description="Novel STAND NTPase 1" evidence="2">
    <location>
        <begin position="233"/>
        <end position="322"/>
    </location>
</feature>
<dbReference type="Pfam" id="PF20703">
    <property type="entry name" value="nSTAND1"/>
    <property type="match status" value="1"/>
</dbReference>
<reference evidence="3" key="1">
    <citation type="submission" date="2023-03" db="EMBL/GenBank/DDBJ databases">
        <title>Actinoallomurus iriomotensis NBRC 103681.</title>
        <authorList>
            <person name="Ichikawa N."/>
            <person name="Sato H."/>
            <person name="Tonouchi N."/>
        </authorList>
    </citation>
    <scope>NUCLEOTIDE SEQUENCE</scope>
    <source>
        <strain evidence="3">NBRC 103681</strain>
    </source>
</reference>
<organism evidence="3 4">
    <name type="scientific">Actinoallomurus iriomotensis</name>
    <dbReference type="NCBI Taxonomy" id="478107"/>
    <lineage>
        <taxon>Bacteria</taxon>
        <taxon>Bacillati</taxon>
        <taxon>Actinomycetota</taxon>
        <taxon>Actinomycetes</taxon>
        <taxon>Streptosporangiales</taxon>
        <taxon>Thermomonosporaceae</taxon>
        <taxon>Actinoallomurus</taxon>
    </lineage>
</organism>
<evidence type="ECO:0000313" key="3">
    <source>
        <dbReference type="EMBL" id="GLY74102.1"/>
    </source>
</evidence>
<evidence type="ECO:0000313" key="4">
    <source>
        <dbReference type="Proteomes" id="UP001165135"/>
    </source>
</evidence>
<sequence length="420" mass="44794">MRAGVRARIARAARGAGGGFLRWSPATLLCVLCGGAFGPLVATALSVAGAGVAAAAIETAASVGGNLLADVISTGIDRLRGAEHSAGQEQIEAEVERLVGEILEAGGDRALELRSEIASVVRTVGATGAALEEAVASGDRELQALLTGAMTGLGEEFAEFRFLLDEVGEVLAAIQEELNEQGAVHRQMVDMLRTQNTDLRMMRETVAVIERRVRADDGAHPPDDPVRWPDGSPYRGLAPFEEDDGEIFYGRDLVTAELVGRLGERLAGTSLVIVNGPSGVGKSSLLRAGLLPALARGSLSPQSAAWPRVAITPARSPLLELGHPPGHHGRYGRRPSPASAWPDTPTRRICWPVRRCWRTRTAVGSRRRPPRGSGSSSWSTSSRRSSPLGWRSPNARRSSPRCGRWPARRTGRRSSRPRSC</sequence>
<gene>
    <name evidence="3" type="ORF">Airi01_023690</name>
</gene>
<name>A0A9W6RHD7_9ACTN</name>
<protein>
    <recommendedName>
        <fullName evidence="2">Novel STAND NTPase 1 domain-containing protein</fullName>
    </recommendedName>
</protein>
<dbReference type="InterPro" id="IPR049052">
    <property type="entry name" value="nSTAND1"/>
</dbReference>
<evidence type="ECO:0000256" key="1">
    <source>
        <dbReference type="SAM" id="MobiDB-lite"/>
    </source>
</evidence>
<feature type="compositionally biased region" description="Low complexity" evidence="1">
    <location>
        <begin position="371"/>
        <end position="387"/>
    </location>
</feature>
<dbReference type="EMBL" id="BSTJ01000002">
    <property type="protein sequence ID" value="GLY74102.1"/>
    <property type="molecule type" value="Genomic_DNA"/>
</dbReference>
<feature type="region of interest" description="Disordered" evidence="1">
    <location>
        <begin position="361"/>
        <end position="420"/>
    </location>
</feature>
<accession>A0A9W6RHD7</accession>
<comment type="caution">
    <text evidence="3">The sequence shown here is derived from an EMBL/GenBank/DDBJ whole genome shotgun (WGS) entry which is preliminary data.</text>
</comment>
<dbReference type="Proteomes" id="UP001165135">
    <property type="component" value="Unassembled WGS sequence"/>
</dbReference>
<feature type="compositionally biased region" description="Basic residues" evidence="1">
    <location>
        <begin position="406"/>
        <end position="420"/>
    </location>
</feature>
<proteinExistence type="predicted"/>
<feature type="region of interest" description="Disordered" evidence="1">
    <location>
        <begin position="322"/>
        <end position="344"/>
    </location>
</feature>
<dbReference type="AlphaFoldDB" id="A0A9W6RHD7"/>